<feature type="domain" description="Flagellin C-terminal" evidence="6">
    <location>
        <begin position="209"/>
        <end position="292"/>
    </location>
</feature>
<dbReference type="InterPro" id="IPR001029">
    <property type="entry name" value="Flagellin_N"/>
</dbReference>
<evidence type="ECO:0000256" key="4">
    <source>
        <dbReference type="SAM" id="MobiDB-lite"/>
    </source>
</evidence>
<sequence>MLRVTDQTMSLAAQRALAGRQSRLASAQETATSGTRIARPSDDPVGTGEALRVRADLAAQGQYQRNIADGTAWLSTLDSALDGATGLLRQVRDAVVQGTNGSLNHSARDALATVVDSLRKDLLGAANTRLLGRNVFAGTSDAEAAFTDGTPPTYNGAGGAVSRRVGTDETVQVDVDGRAAFGSGPTSVFALLDGIAADLRAGTDPTGRLTALDGAMSTVVATRADVGSRLATLTRAGQAATEATTSLTARRSAIEDVDLGQAVLDLQLQQAAYQAALAVTAKVIQPSLTEFLR</sequence>
<dbReference type="RefSeq" id="WP_344254925.1">
    <property type="nucleotide sequence ID" value="NZ_BAAARE010000008.1"/>
</dbReference>
<gene>
    <name evidence="7" type="primary">flgL</name>
    <name evidence="7" type="ORF">GCM10009858_21780</name>
</gene>
<keyword evidence="3" id="KW-0975">Bacterial flagellum</keyword>
<keyword evidence="7" id="KW-0282">Flagellum</keyword>
<dbReference type="SUPFAM" id="SSF64518">
    <property type="entry name" value="Phase 1 flagellin"/>
    <property type="match status" value="1"/>
</dbReference>
<dbReference type="PANTHER" id="PTHR42792">
    <property type="entry name" value="FLAGELLIN"/>
    <property type="match status" value="1"/>
</dbReference>
<reference evidence="7 8" key="1">
    <citation type="journal article" date="2019" name="Int. J. Syst. Evol. Microbiol.">
        <title>The Global Catalogue of Microorganisms (GCM) 10K type strain sequencing project: providing services to taxonomists for standard genome sequencing and annotation.</title>
        <authorList>
            <consortium name="The Broad Institute Genomics Platform"/>
            <consortium name="The Broad Institute Genome Sequencing Center for Infectious Disease"/>
            <person name="Wu L."/>
            <person name="Ma J."/>
        </authorList>
    </citation>
    <scope>NUCLEOTIDE SEQUENCE [LARGE SCALE GENOMIC DNA]</scope>
    <source>
        <strain evidence="7 8">JCM 16259</strain>
    </source>
</reference>
<evidence type="ECO:0000256" key="3">
    <source>
        <dbReference type="ARBA" id="ARBA00023143"/>
    </source>
</evidence>
<dbReference type="Gene3D" id="1.20.1330.10">
    <property type="entry name" value="f41 fragment of flagellin, N-terminal domain"/>
    <property type="match status" value="1"/>
</dbReference>
<protein>
    <submittedName>
        <fullName evidence="7">Flagellar hook-associated protein FlgL</fullName>
    </submittedName>
</protein>
<evidence type="ECO:0000259" key="6">
    <source>
        <dbReference type="Pfam" id="PF00700"/>
    </source>
</evidence>
<name>A0ABN3LJM6_9MICO</name>
<dbReference type="Pfam" id="PF00669">
    <property type="entry name" value="Flagellin_N"/>
    <property type="match status" value="1"/>
</dbReference>
<dbReference type="NCBIfam" id="TIGR02550">
    <property type="entry name" value="flagell_flgL"/>
    <property type="match status" value="1"/>
</dbReference>
<evidence type="ECO:0000256" key="2">
    <source>
        <dbReference type="ARBA" id="ARBA00005709"/>
    </source>
</evidence>
<accession>A0ABN3LJM6</accession>
<dbReference type="PANTHER" id="PTHR42792:SF1">
    <property type="entry name" value="FLAGELLAR HOOK-ASSOCIATED PROTEIN 3"/>
    <property type="match status" value="1"/>
</dbReference>
<evidence type="ECO:0000259" key="5">
    <source>
        <dbReference type="Pfam" id="PF00669"/>
    </source>
</evidence>
<evidence type="ECO:0000256" key="1">
    <source>
        <dbReference type="ARBA" id="ARBA00004365"/>
    </source>
</evidence>
<dbReference type="InterPro" id="IPR046358">
    <property type="entry name" value="Flagellin_C"/>
</dbReference>
<evidence type="ECO:0000313" key="8">
    <source>
        <dbReference type="Proteomes" id="UP001500730"/>
    </source>
</evidence>
<comment type="subcellular location">
    <subcellularLocation>
        <location evidence="1">Bacterial flagellum</location>
    </subcellularLocation>
</comment>
<evidence type="ECO:0000313" key="7">
    <source>
        <dbReference type="EMBL" id="GAA2483536.1"/>
    </source>
</evidence>
<keyword evidence="7" id="KW-0966">Cell projection</keyword>
<dbReference type="EMBL" id="BAAARE010000008">
    <property type="protein sequence ID" value="GAA2483536.1"/>
    <property type="molecule type" value="Genomic_DNA"/>
</dbReference>
<dbReference type="InterPro" id="IPR001492">
    <property type="entry name" value="Flagellin"/>
</dbReference>
<feature type="domain" description="Flagellin N-terminal" evidence="5">
    <location>
        <begin position="6"/>
        <end position="139"/>
    </location>
</feature>
<organism evidence="7 8">
    <name type="scientific">Terrabacter carboxydivorans</name>
    <dbReference type="NCBI Taxonomy" id="619730"/>
    <lineage>
        <taxon>Bacteria</taxon>
        <taxon>Bacillati</taxon>
        <taxon>Actinomycetota</taxon>
        <taxon>Actinomycetes</taxon>
        <taxon>Micrococcales</taxon>
        <taxon>Intrasporangiaceae</taxon>
        <taxon>Terrabacter</taxon>
    </lineage>
</organism>
<keyword evidence="8" id="KW-1185">Reference proteome</keyword>
<keyword evidence="7" id="KW-0969">Cilium</keyword>
<comment type="similarity">
    <text evidence="2">Belongs to the bacterial flagellin family.</text>
</comment>
<feature type="region of interest" description="Disordered" evidence="4">
    <location>
        <begin position="22"/>
        <end position="46"/>
    </location>
</feature>
<proteinExistence type="inferred from homology"/>
<dbReference type="Proteomes" id="UP001500730">
    <property type="component" value="Unassembled WGS sequence"/>
</dbReference>
<dbReference type="Pfam" id="PF00700">
    <property type="entry name" value="Flagellin_C"/>
    <property type="match status" value="1"/>
</dbReference>
<comment type="caution">
    <text evidence="7">The sequence shown here is derived from an EMBL/GenBank/DDBJ whole genome shotgun (WGS) entry which is preliminary data.</text>
</comment>
<feature type="compositionally biased region" description="Polar residues" evidence="4">
    <location>
        <begin position="23"/>
        <end position="35"/>
    </location>
</feature>
<dbReference type="InterPro" id="IPR013384">
    <property type="entry name" value="Flagell_FlgL"/>
</dbReference>